<reference evidence="8" key="2">
    <citation type="submission" date="2021-04" db="EMBL/GenBank/DDBJ databases">
        <authorList>
            <person name="Gilroy R."/>
        </authorList>
    </citation>
    <scope>NUCLEOTIDE SEQUENCE</scope>
    <source>
        <strain evidence="8">CHK32-1732</strain>
    </source>
</reference>
<evidence type="ECO:0000259" key="7">
    <source>
        <dbReference type="PROSITE" id="PS50850"/>
    </source>
</evidence>
<feature type="transmembrane region" description="Helical" evidence="6">
    <location>
        <begin position="331"/>
        <end position="350"/>
    </location>
</feature>
<comment type="caution">
    <text evidence="8">The sequence shown here is derived from an EMBL/GenBank/DDBJ whole genome shotgun (WGS) entry which is preliminary data.</text>
</comment>
<feature type="region of interest" description="Disordered" evidence="5">
    <location>
        <begin position="215"/>
        <end position="236"/>
    </location>
</feature>
<keyword evidence="3 6" id="KW-1133">Transmembrane helix</keyword>
<evidence type="ECO:0000256" key="2">
    <source>
        <dbReference type="ARBA" id="ARBA00022692"/>
    </source>
</evidence>
<feature type="transmembrane region" description="Helical" evidence="6">
    <location>
        <begin position="109"/>
        <end position="130"/>
    </location>
</feature>
<dbReference type="SUPFAM" id="SSF103473">
    <property type="entry name" value="MFS general substrate transporter"/>
    <property type="match status" value="1"/>
</dbReference>
<accession>A0A9D1UN23</accession>
<name>A0A9D1UN23_9CORY</name>
<evidence type="ECO:0000256" key="6">
    <source>
        <dbReference type="SAM" id="Phobius"/>
    </source>
</evidence>
<dbReference type="PROSITE" id="PS50850">
    <property type="entry name" value="MFS"/>
    <property type="match status" value="1"/>
</dbReference>
<evidence type="ECO:0000256" key="3">
    <source>
        <dbReference type="ARBA" id="ARBA00022989"/>
    </source>
</evidence>
<keyword evidence="2 6" id="KW-0812">Transmembrane</keyword>
<evidence type="ECO:0000256" key="5">
    <source>
        <dbReference type="SAM" id="MobiDB-lite"/>
    </source>
</evidence>
<evidence type="ECO:0000313" key="8">
    <source>
        <dbReference type="EMBL" id="HIW92445.1"/>
    </source>
</evidence>
<feature type="transmembrane region" description="Helical" evidence="6">
    <location>
        <begin position="173"/>
        <end position="198"/>
    </location>
</feature>
<dbReference type="PANTHER" id="PTHR23534:SF1">
    <property type="entry name" value="MAJOR FACILITATOR SUPERFAMILY PROTEIN"/>
    <property type="match status" value="1"/>
</dbReference>
<dbReference type="EMBL" id="DXGC01000105">
    <property type="protein sequence ID" value="HIW92445.1"/>
    <property type="molecule type" value="Genomic_DNA"/>
</dbReference>
<feature type="compositionally biased region" description="Polar residues" evidence="5">
    <location>
        <begin position="221"/>
        <end position="236"/>
    </location>
</feature>
<dbReference type="Proteomes" id="UP000824190">
    <property type="component" value="Unassembled WGS sequence"/>
</dbReference>
<dbReference type="InterPro" id="IPR036259">
    <property type="entry name" value="MFS_trans_sf"/>
</dbReference>
<feature type="transmembrane region" description="Helical" evidence="6">
    <location>
        <begin position="306"/>
        <end position="325"/>
    </location>
</feature>
<reference evidence="8" key="1">
    <citation type="journal article" date="2021" name="PeerJ">
        <title>Extensive microbial diversity within the chicken gut microbiome revealed by metagenomics and culture.</title>
        <authorList>
            <person name="Gilroy R."/>
            <person name="Ravi A."/>
            <person name="Getino M."/>
            <person name="Pursley I."/>
            <person name="Horton D.L."/>
            <person name="Alikhan N.F."/>
            <person name="Baker D."/>
            <person name="Gharbi K."/>
            <person name="Hall N."/>
            <person name="Watson M."/>
            <person name="Adriaenssens E.M."/>
            <person name="Foster-Nyarko E."/>
            <person name="Jarju S."/>
            <person name="Secka A."/>
            <person name="Antonio M."/>
            <person name="Oren A."/>
            <person name="Chaudhuri R.R."/>
            <person name="La Ragione R."/>
            <person name="Hildebrand F."/>
            <person name="Pallen M.J."/>
        </authorList>
    </citation>
    <scope>NUCLEOTIDE SEQUENCE</scope>
    <source>
        <strain evidence="8">CHK32-1732</strain>
    </source>
</reference>
<keyword evidence="4 6" id="KW-0472">Membrane</keyword>
<feature type="transmembrane region" description="Helical" evidence="6">
    <location>
        <begin position="275"/>
        <end position="294"/>
    </location>
</feature>
<feature type="transmembrane region" description="Helical" evidence="6">
    <location>
        <begin position="142"/>
        <end position="161"/>
    </location>
</feature>
<dbReference type="PANTHER" id="PTHR23534">
    <property type="entry name" value="MFS PERMEASE"/>
    <property type="match status" value="1"/>
</dbReference>
<dbReference type="InterPro" id="IPR020846">
    <property type="entry name" value="MFS_dom"/>
</dbReference>
<feature type="transmembrane region" description="Helical" evidence="6">
    <location>
        <begin position="54"/>
        <end position="71"/>
    </location>
</feature>
<evidence type="ECO:0000256" key="4">
    <source>
        <dbReference type="ARBA" id="ARBA00023136"/>
    </source>
</evidence>
<feature type="transmembrane region" description="Helical" evidence="6">
    <location>
        <begin position="371"/>
        <end position="390"/>
    </location>
</feature>
<sequence>MSVSSPEQVAVVHRRTLKVVILSQVLGGAGLAAGISVGALLAADMLESDGLAGLPTGLFTLGSALTAYLVGRSTLLFGRRLGLAAGFAAGGLGALGIILAATVDNVPLLFISLFVYGAGTATNLQARYAGADLATEDQRGHGTSMAMVATTIGAVAGPNLIEPMGQVADALGIPTLAGPFILAAAAYLSAGAVLFALLRPDPYLLARQLAETVEPVETVDSPENTDTPPPRGTSTIPPVGAGAWLGATVMILTQITMVAIMTMTPIHMSAHGHGMGAVGLVIGLHVGAMWLPSLVTGRIVDKVGRIPVAVAAGATLLATGALAALAPGDNLILLIIALILLGLGWNLGLVSGTAMVVDATVPENRPQTQGTIDVGVALAGAVSGLGSGAVMTATSFQTLAIIGGVLSLLIVPALVRERRSRA</sequence>
<dbReference type="Pfam" id="PF07690">
    <property type="entry name" value="MFS_1"/>
    <property type="match status" value="1"/>
</dbReference>
<feature type="transmembrane region" description="Helical" evidence="6">
    <location>
        <begin position="21"/>
        <end position="42"/>
    </location>
</feature>
<evidence type="ECO:0000256" key="1">
    <source>
        <dbReference type="ARBA" id="ARBA00004651"/>
    </source>
</evidence>
<dbReference type="AlphaFoldDB" id="A0A9D1UN23"/>
<evidence type="ECO:0000313" key="9">
    <source>
        <dbReference type="Proteomes" id="UP000824190"/>
    </source>
</evidence>
<feature type="transmembrane region" description="Helical" evidence="6">
    <location>
        <begin position="241"/>
        <end position="263"/>
    </location>
</feature>
<feature type="transmembrane region" description="Helical" evidence="6">
    <location>
        <begin position="396"/>
        <end position="415"/>
    </location>
</feature>
<feature type="transmembrane region" description="Helical" evidence="6">
    <location>
        <begin position="83"/>
        <end position="103"/>
    </location>
</feature>
<gene>
    <name evidence="8" type="ORF">H9870_12405</name>
</gene>
<dbReference type="Gene3D" id="1.20.1250.20">
    <property type="entry name" value="MFS general substrate transporter like domains"/>
    <property type="match status" value="1"/>
</dbReference>
<proteinExistence type="predicted"/>
<feature type="domain" description="Major facilitator superfamily (MFS) profile" evidence="7">
    <location>
        <begin position="16"/>
        <end position="421"/>
    </location>
</feature>
<dbReference type="GO" id="GO:0022857">
    <property type="term" value="F:transmembrane transporter activity"/>
    <property type="evidence" value="ECO:0007669"/>
    <property type="project" value="InterPro"/>
</dbReference>
<dbReference type="GO" id="GO:0005886">
    <property type="term" value="C:plasma membrane"/>
    <property type="evidence" value="ECO:0007669"/>
    <property type="project" value="UniProtKB-SubCell"/>
</dbReference>
<organism evidence="8 9">
    <name type="scientific">Candidatus Corynebacterium avicola</name>
    <dbReference type="NCBI Taxonomy" id="2838527"/>
    <lineage>
        <taxon>Bacteria</taxon>
        <taxon>Bacillati</taxon>
        <taxon>Actinomycetota</taxon>
        <taxon>Actinomycetes</taxon>
        <taxon>Mycobacteriales</taxon>
        <taxon>Corynebacteriaceae</taxon>
        <taxon>Corynebacterium</taxon>
    </lineage>
</organism>
<protein>
    <submittedName>
        <fullName evidence="8">MFS transporter</fullName>
    </submittedName>
</protein>
<comment type="subcellular location">
    <subcellularLocation>
        <location evidence="1">Cell membrane</location>
        <topology evidence="1">Multi-pass membrane protein</topology>
    </subcellularLocation>
</comment>
<dbReference type="InterPro" id="IPR011701">
    <property type="entry name" value="MFS"/>
</dbReference>